<organism evidence="3 4">
    <name type="scientific">Lactuca saligna</name>
    <name type="common">Willowleaf lettuce</name>
    <dbReference type="NCBI Taxonomy" id="75948"/>
    <lineage>
        <taxon>Eukaryota</taxon>
        <taxon>Viridiplantae</taxon>
        <taxon>Streptophyta</taxon>
        <taxon>Embryophyta</taxon>
        <taxon>Tracheophyta</taxon>
        <taxon>Spermatophyta</taxon>
        <taxon>Magnoliopsida</taxon>
        <taxon>eudicotyledons</taxon>
        <taxon>Gunneridae</taxon>
        <taxon>Pentapetalae</taxon>
        <taxon>asterids</taxon>
        <taxon>campanulids</taxon>
        <taxon>Asterales</taxon>
        <taxon>Asteraceae</taxon>
        <taxon>Cichorioideae</taxon>
        <taxon>Cichorieae</taxon>
        <taxon>Lactucinae</taxon>
        <taxon>Lactuca</taxon>
    </lineage>
</organism>
<dbReference type="InterPro" id="IPR025558">
    <property type="entry name" value="DUF4283"/>
</dbReference>
<keyword evidence="4" id="KW-1185">Reference proteome</keyword>
<dbReference type="PANTHER" id="PTHR31286">
    <property type="entry name" value="GLYCINE-RICH CELL WALL STRUCTURAL PROTEIN 1.8-LIKE"/>
    <property type="match status" value="1"/>
</dbReference>
<name>A0AA35Z077_LACSI</name>
<sequence length="468" mass="52388">MFGKFGNMFGMKKSDPPDPDRQKLYEEDFDAEPGAVRRGRKVVYKDYSPYCGDKPLRLQEKIKLKINRNLMEMKYLDSKNYKDGSIFGLRAGVREVIKSCYGNENIDPNFIDSELEAMENAIKSGQTIDSKFHFFPDENCKTINELVKERGFVLIQATSDMVEGYNSSILASEEVNPGTVQTGNDVSKEKGIFGINPMSSVPNATLPPTFVKSDVFPGSDSILMNSRKFPNISPVIASSVDSSLNDAVMNDSNIEGSNLNDENENISNIQQGDKSMNKDMNLKTEQGSNFLNLKWDKDPKIVDSSLNPSLSTAAKLVSEYNKKSYARMVDSSNSVVDLNIKVIPKADGKPIGKVELPYADLMLGGAPYHATLYGFFVGKKLAFLTVNHFTFKMWKAFGLKDIMVNDEGFFFFKFESKEGMTSVLEGGPWLINNVPLFIQRWRPGLVLSKPQISSVPVWVKVFNVPLEY</sequence>
<proteinExistence type="predicted"/>
<protein>
    <recommendedName>
        <fullName evidence="2">DUF4283 domain-containing protein</fullName>
    </recommendedName>
</protein>
<evidence type="ECO:0000259" key="2">
    <source>
        <dbReference type="Pfam" id="PF14111"/>
    </source>
</evidence>
<dbReference type="AlphaFoldDB" id="A0AA35Z077"/>
<feature type="domain" description="DUF4283" evidence="2">
    <location>
        <begin position="371"/>
        <end position="445"/>
    </location>
</feature>
<reference evidence="3" key="1">
    <citation type="submission" date="2023-04" db="EMBL/GenBank/DDBJ databases">
        <authorList>
            <person name="Vijverberg K."/>
            <person name="Xiong W."/>
            <person name="Schranz E."/>
        </authorList>
    </citation>
    <scope>NUCLEOTIDE SEQUENCE</scope>
</reference>
<dbReference type="EMBL" id="OX465080">
    <property type="protein sequence ID" value="CAI9283425.1"/>
    <property type="molecule type" value="Genomic_DNA"/>
</dbReference>
<feature type="compositionally biased region" description="Basic and acidic residues" evidence="1">
    <location>
        <begin position="12"/>
        <end position="26"/>
    </location>
</feature>
<evidence type="ECO:0000313" key="4">
    <source>
        <dbReference type="Proteomes" id="UP001177003"/>
    </source>
</evidence>
<feature type="region of interest" description="Disordered" evidence="1">
    <location>
        <begin position="1"/>
        <end position="27"/>
    </location>
</feature>
<dbReference type="Proteomes" id="UP001177003">
    <property type="component" value="Chromosome 4"/>
</dbReference>
<dbReference type="PANTHER" id="PTHR31286:SF99">
    <property type="entry name" value="DUF4283 DOMAIN-CONTAINING PROTEIN"/>
    <property type="match status" value="1"/>
</dbReference>
<accession>A0AA35Z077</accession>
<dbReference type="Pfam" id="PF14111">
    <property type="entry name" value="DUF4283"/>
    <property type="match status" value="1"/>
</dbReference>
<gene>
    <name evidence="3" type="ORF">LSALG_LOCUS23024</name>
</gene>
<evidence type="ECO:0000256" key="1">
    <source>
        <dbReference type="SAM" id="MobiDB-lite"/>
    </source>
</evidence>
<evidence type="ECO:0000313" key="3">
    <source>
        <dbReference type="EMBL" id="CAI9283425.1"/>
    </source>
</evidence>
<dbReference type="InterPro" id="IPR040256">
    <property type="entry name" value="At4g02000-like"/>
</dbReference>